<protein>
    <submittedName>
        <fullName evidence="6">GntR family transcriptional regulator</fullName>
    </submittedName>
</protein>
<evidence type="ECO:0000256" key="4">
    <source>
        <dbReference type="ARBA" id="ARBA00023163"/>
    </source>
</evidence>
<sequence length="69" mass="7198">MADSLLADLLIGRLRRDGSVPLQIQIANGIRDAVSDGTLKASAHLPSSRTLAAALGVSRITVVTAYRLA</sequence>
<dbReference type="KEGG" id="tvl:FAZ95_25640"/>
<feature type="domain" description="HTH gntR-type" evidence="5">
    <location>
        <begin position="20"/>
        <end position="69"/>
    </location>
</feature>
<dbReference type="Gene3D" id="1.10.10.10">
    <property type="entry name" value="Winged helix-like DNA-binding domain superfamily/Winged helix DNA-binding domain"/>
    <property type="match status" value="1"/>
</dbReference>
<dbReference type="PROSITE" id="PS50949">
    <property type="entry name" value="HTH_GNTR"/>
    <property type="match status" value="1"/>
</dbReference>
<proteinExistence type="predicted"/>
<evidence type="ECO:0000256" key="1">
    <source>
        <dbReference type="ARBA" id="ARBA00022898"/>
    </source>
</evidence>
<dbReference type="PANTHER" id="PTHR46577">
    <property type="entry name" value="HTH-TYPE TRANSCRIPTIONAL REGULATORY PROTEIN GABR"/>
    <property type="match status" value="1"/>
</dbReference>
<organism evidence="6 7">
    <name type="scientific">Trinickia violacea</name>
    <dbReference type="NCBI Taxonomy" id="2571746"/>
    <lineage>
        <taxon>Bacteria</taxon>
        <taxon>Pseudomonadati</taxon>
        <taxon>Pseudomonadota</taxon>
        <taxon>Betaproteobacteria</taxon>
        <taxon>Burkholderiales</taxon>
        <taxon>Burkholderiaceae</taxon>
        <taxon>Trinickia</taxon>
    </lineage>
</organism>
<dbReference type="AlphaFoldDB" id="A0A4P8J2D3"/>
<keyword evidence="7" id="KW-1185">Reference proteome</keyword>
<reference evidence="6 7" key="1">
    <citation type="submission" date="2019-05" db="EMBL/GenBank/DDBJ databases">
        <title>Burkholderia sp. DHOD12, isolated from subtropical forest soil.</title>
        <authorList>
            <person name="Gao Z.-H."/>
            <person name="Qiu L.-H."/>
        </authorList>
    </citation>
    <scope>NUCLEOTIDE SEQUENCE [LARGE SCALE GENOMIC DNA]</scope>
    <source>
        <strain evidence="6 7">DHOD12</strain>
    </source>
</reference>
<keyword evidence="2" id="KW-0805">Transcription regulation</keyword>
<evidence type="ECO:0000313" key="6">
    <source>
        <dbReference type="EMBL" id="QCP52549.1"/>
    </source>
</evidence>
<dbReference type="GO" id="GO:0003677">
    <property type="term" value="F:DNA binding"/>
    <property type="evidence" value="ECO:0007669"/>
    <property type="project" value="UniProtKB-KW"/>
</dbReference>
<evidence type="ECO:0000256" key="3">
    <source>
        <dbReference type="ARBA" id="ARBA00023125"/>
    </source>
</evidence>
<dbReference type="SUPFAM" id="SSF46785">
    <property type="entry name" value="Winged helix' DNA-binding domain"/>
    <property type="match status" value="1"/>
</dbReference>
<dbReference type="InterPro" id="IPR036388">
    <property type="entry name" value="WH-like_DNA-bd_sf"/>
</dbReference>
<name>A0A4P8J2D3_9BURK</name>
<keyword evidence="4" id="KW-0804">Transcription</keyword>
<keyword evidence="3" id="KW-0238">DNA-binding</keyword>
<dbReference type="OrthoDB" id="9804020at2"/>
<dbReference type="InterPro" id="IPR051446">
    <property type="entry name" value="HTH_trans_reg/aminotransferase"/>
</dbReference>
<dbReference type="PANTHER" id="PTHR46577:SF1">
    <property type="entry name" value="HTH-TYPE TRANSCRIPTIONAL REGULATORY PROTEIN GABR"/>
    <property type="match status" value="1"/>
</dbReference>
<dbReference type="GO" id="GO:0003700">
    <property type="term" value="F:DNA-binding transcription factor activity"/>
    <property type="evidence" value="ECO:0007669"/>
    <property type="project" value="InterPro"/>
</dbReference>
<dbReference type="InterPro" id="IPR036390">
    <property type="entry name" value="WH_DNA-bd_sf"/>
</dbReference>
<dbReference type="Pfam" id="PF00392">
    <property type="entry name" value="GntR"/>
    <property type="match status" value="1"/>
</dbReference>
<evidence type="ECO:0000259" key="5">
    <source>
        <dbReference type="PROSITE" id="PS50949"/>
    </source>
</evidence>
<dbReference type="EMBL" id="CP040078">
    <property type="protein sequence ID" value="QCP52549.1"/>
    <property type="molecule type" value="Genomic_DNA"/>
</dbReference>
<evidence type="ECO:0000256" key="2">
    <source>
        <dbReference type="ARBA" id="ARBA00023015"/>
    </source>
</evidence>
<gene>
    <name evidence="6" type="ORF">FAZ95_25640</name>
</gene>
<keyword evidence="1" id="KW-0663">Pyridoxal phosphate</keyword>
<accession>A0A4P8J2D3</accession>
<dbReference type="Proteomes" id="UP000298656">
    <property type="component" value="Chromosome 2"/>
</dbReference>
<dbReference type="InterPro" id="IPR000524">
    <property type="entry name" value="Tscrpt_reg_HTH_GntR"/>
</dbReference>
<evidence type="ECO:0000313" key="7">
    <source>
        <dbReference type="Proteomes" id="UP000298656"/>
    </source>
</evidence>
<dbReference type="RefSeq" id="WP_137335320.1">
    <property type="nucleotide sequence ID" value="NZ_CP040078.1"/>
</dbReference>